<evidence type="ECO:0000313" key="1">
    <source>
        <dbReference type="EMBL" id="PWQ92599.1"/>
    </source>
</evidence>
<proteinExistence type="predicted"/>
<sequence>MFNRGKTINAEQATTKTSKQHFRKLCQLCSPNFSKEAVLADEIDWPTVWTLALRHRVVPVMADRIKQLGIIVPEDISSRISNNVQKNLYKGMKQAAELVCLTKLFNENNIPFVVFKGIALLKLMGLELHQRHHGDIDILLADVGDIKKADVLLRSLGYERLTMAKNFSLNKRQEQHFRSYEKDVIYHHPRRSIQLELHFKVCLSDKLLPISSREFYENRAEVQINSESIPVMCKADHQVYLLVHGAVSRWFRLKWLCDVPLATENGKAYLSSSFFIRTESLDVERITTLGICLARELLAMPIVSNLSQYGDNSKSIQWIKGVAQKNITEVTIYDMSLLEKIRFWMVFSLIYMPLLKEDRAYKLDHFKSYLTRMSDWETLPLPSSLFFLYYPLRPFLWLKRQF</sequence>
<organism evidence="1 2">
    <name type="scientific">Leucothrix pacifica</name>
    <dbReference type="NCBI Taxonomy" id="1247513"/>
    <lineage>
        <taxon>Bacteria</taxon>
        <taxon>Pseudomonadati</taxon>
        <taxon>Pseudomonadota</taxon>
        <taxon>Gammaproteobacteria</taxon>
        <taxon>Thiotrichales</taxon>
        <taxon>Thiotrichaceae</taxon>
        <taxon>Leucothrix</taxon>
    </lineage>
</organism>
<dbReference type="RefSeq" id="WP_109839502.1">
    <property type="nucleotide sequence ID" value="NZ_QGKM01000082.1"/>
</dbReference>
<dbReference type="Gene3D" id="3.30.460.40">
    <property type="match status" value="1"/>
</dbReference>
<reference evidence="1 2" key="1">
    <citation type="submission" date="2018-05" db="EMBL/GenBank/DDBJ databases">
        <title>Leucothrix arctica sp. nov., isolated from Arctic seawater.</title>
        <authorList>
            <person name="Choi A."/>
            <person name="Baek K."/>
        </authorList>
    </citation>
    <scope>NUCLEOTIDE SEQUENCE [LARGE SCALE GENOMIC DNA]</scope>
    <source>
        <strain evidence="1 2">JCM 18388</strain>
    </source>
</reference>
<keyword evidence="2" id="KW-1185">Reference proteome</keyword>
<dbReference type="OrthoDB" id="9773927at2"/>
<evidence type="ECO:0008006" key="3">
    <source>
        <dbReference type="Google" id="ProtNLM"/>
    </source>
</evidence>
<dbReference type="Pfam" id="PF14907">
    <property type="entry name" value="NTP_transf_5"/>
    <property type="match status" value="1"/>
</dbReference>
<gene>
    <name evidence="1" type="ORF">DKW60_20345</name>
</gene>
<dbReference type="Proteomes" id="UP000245539">
    <property type="component" value="Unassembled WGS sequence"/>
</dbReference>
<dbReference type="InterPro" id="IPR043519">
    <property type="entry name" value="NT_sf"/>
</dbReference>
<dbReference type="InterPro" id="IPR039498">
    <property type="entry name" value="NTP_transf_5"/>
</dbReference>
<protein>
    <recommendedName>
        <fullName evidence="3">Nucleotidyltransferase family protein</fullName>
    </recommendedName>
</protein>
<comment type="caution">
    <text evidence="1">The sequence shown here is derived from an EMBL/GenBank/DDBJ whole genome shotgun (WGS) entry which is preliminary data.</text>
</comment>
<dbReference type="EMBL" id="QGKM01000082">
    <property type="protein sequence ID" value="PWQ92599.1"/>
    <property type="molecule type" value="Genomic_DNA"/>
</dbReference>
<name>A0A317C2P2_9GAMM</name>
<accession>A0A317C2P2</accession>
<dbReference type="SUPFAM" id="SSF81301">
    <property type="entry name" value="Nucleotidyltransferase"/>
    <property type="match status" value="1"/>
</dbReference>
<dbReference type="AlphaFoldDB" id="A0A317C2P2"/>
<evidence type="ECO:0000313" key="2">
    <source>
        <dbReference type="Proteomes" id="UP000245539"/>
    </source>
</evidence>